<dbReference type="EMBL" id="FQZX01000001">
    <property type="protein sequence ID" value="SHJ45347.1"/>
    <property type="molecule type" value="Genomic_DNA"/>
</dbReference>
<gene>
    <name evidence="1" type="ORF">SAMN04488007_0390</name>
</gene>
<dbReference type="STRING" id="228958.SAMN04488007_0390"/>
<accession>A0A1M6JF59</accession>
<dbReference type="RefSeq" id="WP_073240740.1">
    <property type="nucleotide sequence ID" value="NZ_FQZX01000001.1"/>
</dbReference>
<name>A0A1M6JF59_9FLAO</name>
<evidence type="ECO:0000313" key="2">
    <source>
        <dbReference type="Proteomes" id="UP000184314"/>
    </source>
</evidence>
<keyword evidence="2" id="KW-1185">Reference proteome</keyword>
<organism evidence="1 2">
    <name type="scientific">Maribacter aquivivus</name>
    <dbReference type="NCBI Taxonomy" id="228958"/>
    <lineage>
        <taxon>Bacteria</taxon>
        <taxon>Pseudomonadati</taxon>
        <taxon>Bacteroidota</taxon>
        <taxon>Flavobacteriia</taxon>
        <taxon>Flavobacteriales</taxon>
        <taxon>Flavobacteriaceae</taxon>
        <taxon>Maribacter</taxon>
    </lineage>
</organism>
<reference evidence="2" key="1">
    <citation type="submission" date="2016-11" db="EMBL/GenBank/DDBJ databases">
        <authorList>
            <person name="Varghese N."/>
            <person name="Submissions S."/>
        </authorList>
    </citation>
    <scope>NUCLEOTIDE SEQUENCE [LARGE SCALE GENOMIC DNA]</scope>
    <source>
        <strain evidence="2">DSM 16478</strain>
    </source>
</reference>
<evidence type="ECO:0008006" key="3">
    <source>
        <dbReference type="Google" id="ProtNLM"/>
    </source>
</evidence>
<sequence>MKLKLVAVLFLLFISCSDDDRVIDDLALEGDWVLSNVVCYCGFEEDVDFSLTTINFDSSRSMVTVTNESEYAFFRENGEHFYGGQANRINFSDGSVYFFETRGEQLTLTYEDNPDIADDEVTFVFTR</sequence>
<protein>
    <recommendedName>
        <fullName evidence="3">Lipocalin-like domain-containing protein</fullName>
    </recommendedName>
</protein>
<evidence type="ECO:0000313" key="1">
    <source>
        <dbReference type="EMBL" id="SHJ45347.1"/>
    </source>
</evidence>
<dbReference type="OrthoDB" id="1448913at2"/>
<dbReference type="Proteomes" id="UP000184314">
    <property type="component" value="Unassembled WGS sequence"/>
</dbReference>
<dbReference type="PROSITE" id="PS51257">
    <property type="entry name" value="PROKAR_LIPOPROTEIN"/>
    <property type="match status" value="1"/>
</dbReference>
<dbReference type="AlphaFoldDB" id="A0A1M6JF59"/>
<proteinExistence type="predicted"/>